<feature type="compositionally biased region" description="Basic and acidic residues" evidence="1">
    <location>
        <begin position="136"/>
        <end position="148"/>
    </location>
</feature>
<feature type="compositionally biased region" description="Basic residues" evidence="1">
    <location>
        <begin position="223"/>
        <end position="253"/>
    </location>
</feature>
<feature type="compositionally biased region" description="Basic and acidic residues" evidence="1">
    <location>
        <begin position="166"/>
        <end position="222"/>
    </location>
</feature>
<feature type="region of interest" description="Disordered" evidence="1">
    <location>
        <begin position="21"/>
        <end position="47"/>
    </location>
</feature>
<proteinExistence type="predicted"/>
<feature type="region of interest" description="Disordered" evidence="1">
    <location>
        <begin position="105"/>
        <end position="257"/>
    </location>
</feature>
<accession>A0A6C0BUW6</accession>
<feature type="compositionally biased region" description="Basic and acidic residues" evidence="1">
    <location>
        <begin position="35"/>
        <end position="47"/>
    </location>
</feature>
<dbReference type="AlphaFoldDB" id="A0A6C0BUW6"/>
<sequence length="314" mass="37054">MVKRSLTSSIVIKKKNSTIKQKKKSPISNEFKNYLNKDKNDKEEKRKKMNEMIKNIPKSKLDKIVNERIDGKDLKEKYSKIDKSPEVYFTIEELGGLVENKKLSLKRNSPNNNSVKIIHQRERKSKNKFTRKKPSKVKDINEIEMKIENKKKKEKENLVKQMKNLSKKEKPKEKSKEKTREISCKPKEKPKEKTKEKSKEKPKEKSKEKTKEKSCKPIDKSKPVRRSKSRSKSRSNSRSKKSRESRKVNVKSKKISEKDIHLIDKHIRSIRSKNPDDIKKELENDGIKVSGKSKRLLKDIYLYSKICDINIKHE</sequence>
<evidence type="ECO:0000313" key="2">
    <source>
        <dbReference type="EMBL" id="QHS95208.1"/>
    </source>
</evidence>
<reference evidence="2" key="1">
    <citation type="journal article" date="2020" name="Nature">
        <title>Giant virus diversity and host interactions through global metagenomics.</title>
        <authorList>
            <person name="Schulz F."/>
            <person name="Roux S."/>
            <person name="Paez-Espino D."/>
            <person name="Jungbluth S."/>
            <person name="Walsh D.A."/>
            <person name="Denef V.J."/>
            <person name="McMahon K.D."/>
            <person name="Konstantinidis K.T."/>
            <person name="Eloe-Fadrosh E.A."/>
            <person name="Kyrpides N.C."/>
            <person name="Woyke T."/>
        </authorList>
    </citation>
    <scope>NUCLEOTIDE SEQUENCE</scope>
    <source>
        <strain evidence="2">GVMAG-M-3300018428-35</strain>
    </source>
</reference>
<feature type="compositionally biased region" description="Basic residues" evidence="1">
    <location>
        <begin position="121"/>
        <end position="135"/>
    </location>
</feature>
<dbReference type="EMBL" id="MN739245">
    <property type="protein sequence ID" value="QHS95208.1"/>
    <property type="molecule type" value="Genomic_DNA"/>
</dbReference>
<name>A0A6C0BUW6_9ZZZZ</name>
<feature type="compositionally biased region" description="Polar residues" evidence="1">
    <location>
        <begin position="106"/>
        <end position="115"/>
    </location>
</feature>
<evidence type="ECO:0000256" key="1">
    <source>
        <dbReference type="SAM" id="MobiDB-lite"/>
    </source>
</evidence>
<protein>
    <submittedName>
        <fullName evidence="2">Uncharacterized protein</fullName>
    </submittedName>
</protein>
<organism evidence="2">
    <name type="scientific">viral metagenome</name>
    <dbReference type="NCBI Taxonomy" id="1070528"/>
    <lineage>
        <taxon>unclassified sequences</taxon>
        <taxon>metagenomes</taxon>
        <taxon>organismal metagenomes</taxon>
    </lineage>
</organism>